<keyword evidence="2" id="KW-1133">Transmembrane helix</keyword>
<organism evidence="3 4">
    <name type="scientific">Actinoallomurus spadix</name>
    <dbReference type="NCBI Taxonomy" id="79912"/>
    <lineage>
        <taxon>Bacteria</taxon>
        <taxon>Bacillati</taxon>
        <taxon>Actinomycetota</taxon>
        <taxon>Actinomycetes</taxon>
        <taxon>Streptosporangiales</taxon>
        <taxon>Thermomonosporaceae</taxon>
        <taxon>Actinoallomurus</taxon>
    </lineage>
</organism>
<sequence>MTADTTRTEEHGAALPVPVVTPHVKMLRIPLPTRGFALVGDMGRVAAAYLPPRDRLMFYGGLAAAAAIGVLDWPVAAAVGVGTMVARRAVGRRETARPVPASTQAAAPAAPTARTARTTGTSRTTAGTTRATTGTTRSRTAAGTTGRTRATAAAGGAKTATGTSRSRTTAGTTRSRTAGATAAQSAAGTEAGATGAAGTAATPRATGRSTTAENA</sequence>
<protein>
    <submittedName>
        <fullName evidence="3">Uncharacterized protein</fullName>
    </submittedName>
</protein>
<gene>
    <name evidence="3" type="ORF">GCM10010151_20230</name>
</gene>
<keyword evidence="4" id="KW-1185">Reference proteome</keyword>
<accession>A0ABN0WA49</accession>
<feature type="compositionally biased region" description="Low complexity" evidence="1">
    <location>
        <begin position="101"/>
        <end position="215"/>
    </location>
</feature>
<dbReference type="Proteomes" id="UP001501822">
    <property type="component" value="Unassembled WGS sequence"/>
</dbReference>
<comment type="caution">
    <text evidence="3">The sequence shown here is derived from an EMBL/GenBank/DDBJ whole genome shotgun (WGS) entry which is preliminary data.</text>
</comment>
<reference evidence="3 4" key="1">
    <citation type="journal article" date="2019" name="Int. J. Syst. Evol. Microbiol.">
        <title>The Global Catalogue of Microorganisms (GCM) 10K type strain sequencing project: providing services to taxonomists for standard genome sequencing and annotation.</title>
        <authorList>
            <consortium name="The Broad Institute Genomics Platform"/>
            <consortium name="The Broad Institute Genome Sequencing Center for Infectious Disease"/>
            <person name="Wu L."/>
            <person name="Ma J."/>
        </authorList>
    </citation>
    <scope>NUCLEOTIDE SEQUENCE [LARGE SCALE GENOMIC DNA]</scope>
    <source>
        <strain evidence="3 4">JCM 3146</strain>
    </source>
</reference>
<name>A0ABN0WA49_9ACTN</name>
<evidence type="ECO:0000256" key="2">
    <source>
        <dbReference type="SAM" id="Phobius"/>
    </source>
</evidence>
<dbReference type="EMBL" id="BAAABM010000015">
    <property type="protein sequence ID" value="GAA0330343.1"/>
    <property type="molecule type" value="Genomic_DNA"/>
</dbReference>
<evidence type="ECO:0000256" key="1">
    <source>
        <dbReference type="SAM" id="MobiDB-lite"/>
    </source>
</evidence>
<feature type="region of interest" description="Disordered" evidence="1">
    <location>
        <begin position="92"/>
        <end position="215"/>
    </location>
</feature>
<keyword evidence="2" id="KW-0812">Transmembrane</keyword>
<keyword evidence="2" id="KW-0472">Membrane</keyword>
<evidence type="ECO:0000313" key="4">
    <source>
        <dbReference type="Proteomes" id="UP001501822"/>
    </source>
</evidence>
<feature type="transmembrane region" description="Helical" evidence="2">
    <location>
        <begin position="58"/>
        <end position="85"/>
    </location>
</feature>
<proteinExistence type="predicted"/>
<evidence type="ECO:0000313" key="3">
    <source>
        <dbReference type="EMBL" id="GAA0330343.1"/>
    </source>
</evidence>